<name>A0A1L7NNG2_PSEPU</name>
<dbReference type="InterPro" id="IPR050706">
    <property type="entry name" value="Cyclic-di-GMP_PDE-like"/>
</dbReference>
<dbReference type="RefSeq" id="WP_058151471.1">
    <property type="nucleotide sequence ID" value="NZ_AP015030.1"/>
</dbReference>
<dbReference type="EMBL" id="AP015030">
    <property type="protein sequence ID" value="BAW26972.1"/>
    <property type="molecule type" value="Genomic_DNA"/>
</dbReference>
<evidence type="ECO:0000259" key="1">
    <source>
        <dbReference type="PROSITE" id="PS50883"/>
    </source>
</evidence>
<reference evidence="2 3" key="1">
    <citation type="submission" date="2015-11" db="EMBL/GenBank/DDBJ databases">
        <title>Complete genome sequencing of a biphenyl-degrading bacterium, Pseudomonas putida KF715 (=NBRC110667).</title>
        <authorList>
            <person name="Suenaga H."/>
            <person name="Fujihara N."/>
            <person name="Watanabe T."/>
            <person name="Hirose J."/>
            <person name="Kimura N."/>
            <person name="Yamazoe A."/>
            <person name="Hosoyama A."/>
            <person name="Shimodaira J."/>
            <person name="Furukawa K."/>
        </authorList>
    </citation>
    <scope>NUCLEOTIDE SEQUENCE [LARGE SCALE GENOMIC DNA]</scope>
    <source>
        <strain evidence="2 3">KF715</strain>
        <plasmid evidence="3">Plasmid pkf715a dna</plasmid>
    </source>
</reference>
<geneLocation type="plasmid" evidence="3">
    <name>pkf715a dna</name>
</geneLocation>
<gene>
    <name evidence="2" type="ORF">KF715C_pA4670</name>
</gene>
<dbReference type="SMART" id="SM00052">
    <property type="entry name" value="EAL"/>
    <property type="match status" value="1"/>
</dbReference>
<dbReference type="CDD" id="cd01948">
    <property type="entry name" value="EAL"/>
    <property type="match status" value="1"/>
</dbReference>
<dbReference type="PANTHER" id="PTHR33121">
    <property type="entry name" value="CYCLIC DI-GMP PHOSPHODIESTERASE PDEF"/>
    <property type="match status" value="1"/>
</dbReference>
<dbReference type="Gene3D" id="3.20.20.450">
    <property type="entry name" value="EAL domain"/>
    <property type="match status" value="1"/>
</dbReference>
<accession>A0A1L7NNG2</accession>
<dbReference type="PROSITE" id="PS50883">
    <property type="entry name" value="EAL"/>
    <property type="match status" value="1"/>
</dbReference>
<organism evidence="2 3">
    <name type="scientific">Pseudomonas putida</name>
    <name type="common">Arthrobacter siderocapsulatus</name>
    <dbReference type="NCBI Taxonomy" id="303"/>
    <lineage>
        <taxon>Bacteria</taxon>
        <taxon>Pseudomonadati</taxon>
        <taxon>Pseudomonadota</taxon>
        <taxon>Gammaproteobacteria</taxon>
        <taxon>Pseudomonadales</taxon>
        <taxon>Pseudomonadaceae</taxon>
        <taxon>Pseudomonas</taxon>
    </lineage>
</organism>
<sequence length="274" mass="30232">MDDKSMMEPGRLPIYMVYQPVAKIHQGELEVVAYESLLRIKPNNRNLTTLSVITDAERNGTMPALDALITRMVCQDASQIAGMNLWLNLSQVTLSTPRAAKSIAKVIEEHGLAGQVTVEITETADGKVPLLLESARWLTSRQITVVLDDIDDGYAKSELLRSDLITGCKLSHRSTMRMSAEPAYLEAISRLIRWCRANGKTVVIEGIETESQLAMAKRLEVDYCQGFHLWEPIPLASLPAPGTRLRALAERPANGAKISHLQSSAVGIPEFAQR</sequence>
<protein>
    <submittedName>
        <fullName evidence="2">GGDEF domain-containing protein</fullName>
    </submittedName>
</protein>
<dbReference type="PANTHER" id="PTHR33121:SF70">
    <property type="entry name" value="SIGNALING PROTEIN YKOW"/>
    <property type="match status" value="1"/>
</dbReference>
<feature type="domain" description="EAL" evidence="1">
    <location>
        <begin position="1"/>
        <end position="246"/>
    </location>
</feature>
<keyword evidence="2" id="KW-0614">Plasmid</keyword>
<evidence type="ECO:0000313" key="3">
    <source>
        <dbReference type="Proteomes" id="UP000218731"/>
    </source>
</evidence>
<proteinExistence type="predicted"/>
<dbReference type="InterPro" id="IPR001633">
    <property type="entry name" value="EAL_dom"/>
</dbReference>
<evidence type="ECO:0000313" key="2">
    <source>
        <dbReference type="EMBL" id="BAW26972.1"/>
    </source>
</evidence>
<dbReference type="SUPFAM" id="SSF141868">
    <property type="entry name" value="EAL domain-like"/>
    <property type="match status" value="1"/>
</dbReference>
<dbReference type="GO" id="GO:0071111">
    <property type="term" value="F:cyclic-guanylate-specific phosphodiesterase activity"/>
    <property type="evidence" value="ECO:0007669"/>
    <property type="project" value="InterPro"/>
</dbReference>
<dbReference type="AlphaFoldDB" id="A0A1L7NNG2"/>
<dbReference type="Pfam" id="PF00563">
    <property type="entry name" value="EAL"/>
    <property type="match status" value="1"/>
</dbReference>
<dbReference type="Proteomes" id="UP000218731">
    <property type="component" value="Plasmid pKF715A"/>
</dbReference>
<dbReference type="InterPro" id="IPR035919">
    <property type="entry name" value="EAL_sf"/>
</dbReference>